<dbReference type="EMBL" id="CAEZZM010000078">
    <property type="protein sequence ID" value="CAB4764370.1"/>
    <property type="molecule type" value="Genomic_DNA"/>
</dbReference>
<keyword evidence="3 5" id="KW-1133">Transmembrane helix</keyword>
<reference evidence="6" key="1">
    <citation type="submission" date="2020-05" db="EMBL/GenBank/DDBJ databases">
        <authorList>
            <person name="Chiriac C."/>
            <person name="Salcher M."/>
            <person name="Ghai R."/>
            <person name="Kavagutti S V."/>
        </authorList>
    </citation>
    <scope>NUCLEOTIDE SEQUENCE</scope>
</reference>
<dbReference type="InterPro" id="IPR008217">
    <property type="entry name" value="Ccc1_fam"/>
</dbReference>
<feature type="transmembrane region" description="Helical" evidence="5">
    <location>
        <begin position="206"/>
        <end position="230"/>
    </location>
</feature>
<dbReference type="Pfam" id="PF01988">
    <property type="entry name" value="VIT1"/>
    <property type="match status" value="1"/>
</dbReference>
<feature type="transmembrane region" description="Helical" evidence="5">
    <location>
        <begin position="175"/>
        <end position="194"/>
    </location>
</feature>
<feature type="transmembrane region" description="Helical" evidence="5">
    <location>
        <begin position="21"/>
        <end position="40"/>
    </location>
</feature>
<name>A0A6J6UX48_9ZZZZ</name>
<dbReference type="GO" id="GO:0030026">
    <property type="term" value="P:intracellular manganese ion homeostasis"/>
    <property type="evidence" value="ECO:0007669"/>
    <property type="project" value="InterPro"/>
</dbReference>
<accession>A0A6J6UX48</accession>
<feature type="transmembrane region" description="Helical" evidence="5">
    <location>
        <begin position="46"/>
        <end position="68"/>
    </location>
</feature>
<sequence length="231" mass="23715">MERHDEGHFSHRIGLLRAMVLGANDGIISTACLILGVAAADAERGTIITAGIAALVAGAASMAIGEYVSVSSQRDSEQADIAKEMWELEHTPEHELDELTAIYKGKGLTQELARAVAIQLTKEDALKVHMAEELGISQLTLARPLQASVSSALSFSVGAAIPLIAVSVASASQRITTTVLVALLTLVALGLASSKAGGAQPLKPTLRVLVGGAIAMAFTMAVGSLVGGVVL</sequence>
<comment type="subcellular location">
    <subcellularLocation>
        <location evidence="1">Endomembrane system</location>
        <topology evidence="1">Multi-pass membrane protein</topology>
    </subcellularLocation>
</comment>
<keyword evidence="2 5" id="KW-0812">Transmembrane</keyword>
<proteinExistence type="predicted"/>
<evidence type="ECO:0000256" key="5">
    <source>
        <dbReference type="SAM" id="Phobius"/>
    </source>
</evidence>
<evidence type="ECO:0000256" key="4">
    <source>
        <dbReference type="ARBA" id="ARBA00023136"/>
    </source>
</evidence>
<evidence type="ECO:0000256" key="1">
    <source>
        <dbReference type="ARBA" id="ARBA00004127"/>
    </source>
</evidence>
<keyword evidence="4 5" id="KW-0472">Membrane</keyword>
<evidence type="ECO:0000256" key="3">
    <source>
        <dbReference type="ARBA" id="ARBA00022989"/>
    </source>
</evidence>
<evidence type="ECO:0000313" key="6">
    <source>
        <dbReference type="EMBL" id="CAB4764370.1"/>
    </source>
</evidence>
<protein>
    <submittedName>
        <fullName evidence="6">Unannotated protein</fullName>
    </submittedName>
</protein>
<dbReference type="CDD" id="cd02432">
    <property type="entry name" value="Nodulin-21_like_1"/>
    <property type="match status" value="1"/>
</dbReference>
<feature type="transmembrane region" description="Helical" evidence="5">
    <location>
        <begin position="147"/>
        <end position="169"/>
    </location>
</feature>
<gene>
    <name evidence="6" type="ORF">UFOPK2872_00720</name>
</gene>
<dbReference type="GO" id="GO:0012505">
    <property type="term" value="C:endomembrane system"/>
    <property type="evidence" value="ECO:0007669"/>
    <property type="project" value="UniProtKB-SubCell"/>
</dbReference>
<organism evidence="6">
    <name type="scientific">freshwater metagenome</name>
    <dbReference type="NCBI Taxonomy" id="449393"/>
    <lineage>
        <taxon>unclassified sequences</taxon>
        <taxon>metagenomes</taxon>
        <taxon>ecological metagenomes</taxon>
    </lineage>
</organism>
<dbReference type="PANTHER" id="PTHR31851">
    <property type="entry name" value="FE(2+)/MN(2+) TRANSPORTER PCL1"/>
    <property type="match status" value="1"/>
</dbReference>
<dbReference type="GO" id="GO:0005384">
    <property type="term" value="F:manganese ion transmembrane transporter activity"/>
    <property type="evidence" value="ECO:0007669"/>
    <property type="project" value="InterPro"/>
</dbReference>
<dbReference type="AlphaFoldDB" id="A0A6J6UX48"/>
<evidence type="ECO:0000256" key="2">
    <source>
        <dbReference type="ARBA" id="ARBA00022692"/>
    </source>
</evidence>